<dbReference type="PROSITE" id="PS50021">
    <property type="entry name" value="CH"/>
    <property type="match status" value="1"/>
</dbReference>
<dbReference type="InterPro" id="IPR050606">
    <property type="entry name" value="Calponin-like"/>
</dbReference>
<keyword evidence="5" id="KW-1185">Reference proteome</keyword>
<comment type="caution">
    <text evidence="4">The sequence shown here is derived from an EMBL/GenBank/DDBJ whole genome shotgun (WGS) entry which is preliminary data.</text>
</comment>
<dbReference type="PANTHER" id="PTHR47385:SF14">
    <property type="entry name" value="TRANSGELIN"/>
    <property type="match status" value="1"/>
</dbReference>
<dbReference type="EMBL" id="JAPDFW010000085">
    <property type="protein sequence ID" value="KAJ5071831.1"/>
    <property type="molecule type" value="Genomic_DNA"/>
</dbReference>
<feature type="coiled-coil region" evidence="1">
    <location>
        <begin position="413"/>
        <end position="447"/>
    </location>
</feature>
<feature type="region of interest" description="Disordered" evidence="2">
    <location>
        <begin position="361"/>
        <end position="396"/>
    </location>
</feature>
<reference evidence="4" key="1">
    <citation type="submission" date="2022-10" db="EMBL/GenBank/DDBJ databases">
        <title>Novel sulphate-reducing endosymbionts in the free-living metamonad Anaeramoeba.</title>
        <authorList>
            <person name="Jerlstrom-Hultqvist J."/>
            <person name="Cepicka I."/>
            <person name="Gallot-Lavallee L."/>
            <person name="Salas-Leiva D."/>
            <person name="Curtis B.A."/>
            <person name="Zahonova K."/>
            <person name="Pipaliya S."/>
            <person name="Dacks J."/>
            <person name="Roger A.J."/>
        </authorList>
    </citation>
    <scope>NUCLEOTIDE SEQUENCE</scope>
    <source>
        <strain evidence="4">BMAN</strain>
    </source>
</reference>
<evidence type="ECO:0000313" key="5">
    <source>
        <dbReference type="Proteomes" id="UP001149090"/>
    </source>
</evidence>
<dbReference type="PANTHER" id="PTHR47385">
    <property type="entry name" value="CALPONIN"/>
    <property type="match status" value="1"/>
</dbReference>
<feature type="region of interest" description="Disordered" evidence="2">
    <location>
        <begin position="282"/>
        <end position="306"/>
    </location>
</feature>
<accession>A0A9Q0R9F9</accession>
<keyword evidence="1" id="KW-0175">Coiled coil</keyword>
<gene>
    <name evidence="4" type="ORF">M0811_09991</name>
</gene>
<dbReference type="GO" id="GO:0051015">
    <property type="term" value="F:actin filament binding"/>
    <property type="evidence" value="ECO:0007669"/>
    <property type="project" value="TreeGrafter"/>
</dbReference>
<feature type="region of interest" description="Disordered" evidence="2">
    <location>
        <begin position="1"/>
        <end position="23"/>
    </location>
</feature>
<dbReference type="GO" id="GO:0007015">
    <property type="term" value="P:actin filament organization"/>
    <property type="evidence" value="ECO:0007669"/>
    <property type="project" value="TreeGrafter"/>
</dbReference>
<name>A0A9Q0R9F9_ANAIG</name>
<evidence type="ECO:0000259" key="3">
    <source>
        <dbReference type="PROSITE" id="PS50021"/>
    </source>
</evidence>
<sequence>MIAYYQNNPNQPKRANTQPNFFTNTEPILNRSFLRRPTLELARIRFEKKLKKNGKIEQTNNIFNENDENKNSNPKLNSKKQENINLLNKTLSYSHNEQNYSPIRSLTIERKQKKNQDLITKQNEVMNWIENFLGKKLFQHSPLALLKEGKILYEIIFKIKNSKIGSNPGNTKENIPNKSIQYISTFLQECESLGIAKSDLFTVSDLIEGKNMFQVFHTLDILKMHYQKNYPEKLNENSSESSDNIEPEIEADDEFEDLSFYLENQENENENENENSQKNFKINLNNNKKNGNENHENGDEKKTNHDIDIDIDNDIDIDINIQAFETPSLEEPIHEYFEDKKKKTKLHSRSFSHHLVLQTRKNKHRFVSKANPQKESKTQQKTRKQNIKANNPNNKRFSLFPQQKKNVEINVYKFQLENLIDKMKNNLDLLKHQEDNSVNKLRKLEKSLIEDVENEKISKVGNRRLKYHFKFGYIYSSRIKIGNGNDLIEKIRIQKEPNDKKEKLDAISQIAEINEFTIKTSKLLNSIFNSFSMNLILKSKDDEDYFFEPKNVESQELLISNKFGYSSLKHFQKFQGIEDNQENSQQYQSFLYIFEMMDFISTKLSEINSNLSRKTIWNDSIQKETKTKVLKTISRYLLRVLLYLKSQFKEDFNDNLLKNYIDYSNYTGLIPDELIKNVISKF</sequence>
<feature type="domain" description="Calponin-homology (CH)" evidence="3">
    <location>
        <begin position="119"/>
        <end position="227"/>
    </location>
</feature>
<feature type="compositionally biased region" description="Basic and acidic residues" evidence="2">
    <location>
        <begin position="290"/>
        <end position="306"/>
    </location>
</feature>
<dbReference type="InterPro" id="IPR001715">
    <property type="entry name" value="CH_dom"/>
</dbReference>
<proteinExistence type="predicted"/>
<evidence type="ECO:0000256" key="2">
    <source>
        <dbReference type="SAM" id="MobiDB-lite"/>
    </source>
</evidence>
<evidence type="ECO:0000313" key="4">
    <source>
        <dbReference type="EMBL" id="KAJ5071831.1"/>
    </source>
</evidence>
<dbReference type="InterPro" id="IPR036872">
    <property type="entry name" value="CH_dom_sf"/>
</dbReference>
<dbReference type="Proteomes" id="UP001149090">
    <property type="component" value="Unassembled WGS sequence"/>
</dbReference>
<evidence type="ECO:0000256" key="1">
    <source>
        <dbReference type="SAM" id="Coils"/>
    </source>
</evidence>
<dbReference type="Gene3D" id="1.10.418.10">
    <property type="entry name" value="Calponin-like domain"/>
    <property type="match status" value="1"/>
</dbReference>
<dbReference type="SUPFAM" id="SSF47576">
    <property type="entry name" value="Calponin-homology domain, CH-domain"/>
    <property type="match status" value="1"/>
</dbReference>
<dbReference type="GO" id="GO:0015629">
    <property type="term" value="C:actin cytoskeleton"/>
    <property type="evidence" value="ECO:0007669"/>
    <property type="project" value="TreeGrafter"/>
</dbReference>
<dbReference type="AlphaFoldDB" id="A0A9Q0R9F9"/>
<protein>
    <submittedName>
        <fullName evidence="4">Calponin</fullName>
    </submittedName>
</protein>
<organism evidence="4 5">
    <name type="scientific">Anaeramoeba ignava</name>
    <name type="common">Anaerobic marine amoeba</name>
    <dbReference type="NCBI Taxonomy" id="1746090"/>
    <lineage>
        <taxon>Eukaryota</taxon>
        <taxon>Metamonada</taxon>
        <taxon>Anaeramoebidae</taxon>
        <taxon>Anaeramoeba</taxon>
    </lineage>
</organism>
<feature type="compositionally biased region" description="Polar residues" evidence="2">
    <location>
        <begin position="387"/>
        <end position="396"/>
    </location>
</feature>